<sequence>MFLHTRKSIKSPLVAIFSVRVIQNYIFIKKCHFSFRDDTQNIEPSRTLETDPGSLKKRKTANIEENPANYPHIFKMFDFQICDHGPRIFFIYTFKRHKWYSEKSIYQCQRSIIKSKTRDACKVIESIATE</sequence>
<accession>A0A0C2M7Z4</accession>
<evidence type="ECO:0000313" key="1">
    <source>
        <dbReference type="EMBL" id="KII63100.1"/>
    </source>
</evidence>
<organism evidence="1 2">
    <name type="scientific">Thelohanellus kitauei</name>
    <name type="common">Myxosporean</name>
    <dbReference type="NCBI Taxonomy" id="669202"/>
    <lineage>
        <taxon>Eukaryota</taxon>
        <taxon>Metazoa</taxon>
        <taxon>Cnidaria</taxon>
        <taxon>Myxozoa</taxon>
        <taxon>Myxosporea</taxon>
        <taxon>Bivalvulida</taxon>
        <taxon>Platysporina</taxon>
        <taxon>Myxobolidae</taxon>
        <taxon>Thelohanellus</taxon>
    </lineage>
</organism>
<dbReference type="Proteomes" id="UP000031668">
    <property type="component" value="Unassembled WGS sequence"/>
</dbReference>
<dbReference type="AlphaFoldDB" id="A0A0C2M7Z4"/>
<gene>
    <name evidence="1" type="ORF">RF11_01847</name>
</gene>
<proteinExistence type="predicted"/>
<keyword evidence="2" id="KW-1185">Reference proteome</keyword>
<name>A0A0C2M7Z4_THEKT</name>
<evidence type="ECO:0000313" key="2">
    <source>
        <dbReference type="Proteomes" id="UP000031668"/>
    </source>
</evidence>
<protein>
    <submittedName>
        <fullName evidence="1">Uncharacterized protein</fullName>
    </submittedName>
</protein>
<dbReference type="EMBL" id="JWZT01004773">
    <property type="protein sequence ID" value="KII63100.1"/>
    <property type="molecule type" value="Genomic_DNA"/>
</dbReference>
<reference evidence="1 2" key="1">
    <citation type="journal article" date="2014" name="Genome Biol. Evol.">
        <title>The genome of the myxosporean Thelohanellus kitauei shows adaptations to nutrient acquisition within its fish host.</title>
        <authorList>
            <person name="Yang Y."/>
            <person name="Xiong J."/>
            <person name="Zhou Z."/>
            <person name="Huo F."/>
            <person name="Miao W."/>
            <person name="Ran C."/>
            <person name="Liu Y."/>
            <person name="Zhang J."/>
            <person name="Feng J."/>
            <person name="Wang M."/>
            <person name="Wang M."/>
            <person name="Wang L."/>
            <person name="Yao B."/>
        </authorList>
    </citation>
    <scope>NUCLEOTIDE SEQUENCE [LARGE SCALE GENOMIC DNA]</scope>
    <source>
        <strain evidence="1">Wuqing</strain>
    </source>
</reference>
<comment type="caution">
    <text evidence="1">The sequence shown here is derived from an EMBL/GenBank/DDBJ whole genome shotgun (WGS) entry which is preliminary data.</text>
</comment>